<dbReference type="EMBL" id="JBHUOX010000001">
    <property type="protein sequence ID" value="MFD2999275.1"/>
    <property type="molecule type" value="Genomic_DNA"/>
</dbReference>
<evidence type="ECO:0000313" key="3">
    <source>
        <dbReference type="Proteomes" id="UP001597641"/>
    </source>
</evidence>
<protein>
    <submittedName>
        <fullName evidence="2">Uncharacterized protein</fullName>
    </submittedName>
</protein>
<keyword evidence="3" id="KW-1185">Reference proteome</keyword>
<reference evidence="3" key="1">
    <citation type="journal article" date="2019" name="Int. J. Syst. Evol. Microbiol.">
        <title>The Global Catalogue of Microorganisms (GCM) 10K type strain sequencing project: providing services to taxonomists for standard genome sequencing and annotation.</title>
        <authorList>
            <consortium name="The Broad Institute Genomics Platform"/>
            <consortium name="The Broad Institute Genome Sequencing Center for Infectious Disease"/>
            <person name="Wu L."/>
            <person name="Ma J."/>
        </authorList>
    </citation>
    <scope>NUCLEOTIDE SEQUENCE [LARGE SCALE GENOMIC DNA]</scope>
    <source>
        <strain evidence="3">KCTC 23984</strain>
    </source>
</reference>
<sequence>MKNILLILFFMALGTAGFAQALKVTDDNLDKVVLAVDLDGVGMANLEMKQELNLSEEQFTKVEQANQQRFQKLIEAEHMYAANDVLRSSSLRKIHISSDQKLKEVLSEQQMRQFLELEGRFHMQLITENEAE</sequence>
<comment type="caution">
    <text evidence="2">The sequence shown here is derived from an EMBL/GenBank/DDBJ whole genome shotgun (WGS) entry which is preliminary data.</text>
</comment>
<proteinExistence type="predicted"/>
<evidence type="ECO:0000256" key="1">
    <source>
        <dbReference type="SAM" id="SignalP"/>
    </source>
</evidence>
<keyword evidence="1" id="KW-0732">Signal</keyword>
<dbReference type="Proteomes" id="UP001597641">
    <property type="component" value="Unassembled WGS sequence"/>
</dbReference>
<evidence type="ECO:0000313" key="2">
    <source>
        <dbReference type="EMBL" id="MFD2999275.1"/>
    </source>
</evidence>
<dbReference type="RefSeq" id="WP_377480547.1">
    <property type="nucleotide sequence ID" value="NZ_JBHUOX010000001.1"/>
</dbReference>
<gene>
    <name evidence="2" type="ORF">ACFS7Z_02795</name>
</gene>
<feature type="chain" id="PRO_5046126797" evidence="1">
    <location>
        <begin position="22"/>
        <end position="132"/>
    </location>
</feature>
<accession>A0ABW6BPT5</accession>
<organism evidence="2 3">
    <name type="scientific">Pontibacter toksunensis</name>
    <dbReference type="NCBI Taxonomy" id="1332631"/>
    <lineage>
        <taxon>Bacteria</taxon>
        <taxon>Pseudomonadati</taxon>
        <taxon>Bacteroidota</taxon>
        <taxon>Cytophagia</taxon>
        <taxon>Cytophagales</taxon>
        <taxon>Hymenobacteraceae</taxon>
        <taxon>Pontibacter</taxon>
    </lineage>
</organism>
<feature type="signal peptide" evidence="1">
    <location>
        <begin position="1"/>
        <end position="21"/>
    </location>
</feature>
<name>A0ABW6BPT5_9BACT</name>